<accession>A0A2H3JGW8</accession>
<dbReference type="Proteomes" id="UP000218811">
    <property type="component" value="Unassembled WGS sequence"/>
</dbReference>
<protein>
    <submittedName>
        <fullName evidence="1">Uncharacterized protein</fullName>
    </submittedName>
</protein>
<keyword evidence="2" id="KW-1185">Reference proteome</keyword>
<evidence type="ECO:0000313" key="2">
    <source>
        <dbReference type="Proteomes" id="UP000218811"/>
    </source>
</evidence>
<name>A0A2H3JGW8_WOLCO</name>
<proteinExistence type="predicted"/>
<reference evidence="1 2" key="1">
    <citation type="journal article" date="2012" name="Science">
        <title>The Paleozoic origin of enzymatic lignin decomposition reconstructed from 31 fungal genomes.</title>
        <authorList>
            <person name="Floudas D."/>
            <person name="Binder M."/>
            <person name="Riley R."/>
            <person name="Barry K."/>
            <person name="Blanchette R.A."/>
            <person name="Henrissat B."/>
            <person name="Martinez A.T."/>
            <person name="Otillar R."/>
            <person name="Spatafora J.W."/>
            <person name="Yadav J.S."/>
            <person name="Aerts A."/>
            <person name="Benoit I."/>
            <person name="Boyd A."/>
            <person name="Carlson A."/>
            <person name="Copeland A."/>
            <person name="Coutinho P.M."/>
            <person name="de Vries R.P."/>
            <person name="Ferreira P."/>
            <person name="Findley K."/>
            <person name="Foster B."/>
            <person name="Gaskell J."/>
            <person name="Glotzer D."/>
            <person name="Gorecki P."/>
            <person name="Heitman J."/>
            <person name="Hesse C."/>
            <person name="Hori C."/>
            <person name="Igarashi K."/>
            <person name="Jurgens J.A."/>
            <person name="Kallen N."/>
            <person name="Kersten P."/>
            <person name="Kohler A."/>
            <person name="Kuees U."/>
            <person name="Kumar T.K.A."/>
            <person name="Kuo A."/>
            <person name="LaButti K."/>
            <person name="Larrondo L.F."/>
            <person name="Lindquist E."/>
            <person name="Ling A."/>
            <person name="Lombard V."/>
            <person name="Lucas S."/>
            <person name="Lundell T."/>
            <person name="Martin R."/>
            <person name="McLaughlin D.J."/>
            <person name="Morgenstern I."/>
            <person name="Morin E."/>
            <person name="Murat C."/>
            <person name="Nagy L.G."/>
            <person name="Nolan M."/>
            <person name="Ohm R.A."/>
            <person name="Patyshakuliyeva A."/>
            <person name="Rokas A."/>
            <person name="Ruiz-Duenas F.J."/>
            <person name="Sabat G."/>
            <person name="Salamov A."/>
            <person name="Samejima M."/>
            <person name="Schmutz J."/>
            <person name="Slot J.C."/>
            <person name="St John F."/>
            <person name="Stenlid J."/>
            <person name="Sun H."/>
            <person name="Sun S."/>
            <person name="Syed K."/>
            <person name="Tsang A."/>
            <person name="Wiebenga A."/>
            <person name="Young D."/>
            <person name="Pisabarro A."/>
            <person name="Eastwood D.C."/>
            <person name="Martin F."/>
            <person name="Cullen D."/>
            <person name="Grigoriev I.V."/>
            <person name="Hibbett D.S."/>
        </authorList>
    </citation>
    <scope>NUCLEOTIDE SEQUENCE [LARGE SCALE GENOMIC DNA]</scope>
    <source>
        <strain evidence="1 2">MD-104</strain>
    </source>
</reference>
<gene>
    <name evidence="1" type="ORF">WOLCODRAFT_24513</name>
</gene>
<sequence length="99" mass="11109">MDMYSLGTDELVDQEVEVYDNDYDNGGVVQRAEADSDQASYAMASDASSNSGFTLLEVIDIKLEWILARPTVPLSAEELVRFPVGYRDFAWPTWDVSIH</sequence>
<dbReference type="EMBL" id="KB468113">
    <property type="protein sequence ID" value="PCH41131.1"/>
    <property type="molecule type" value="Genomic_DNA"/>
</dbReference>
<evidence type="ECO:0000313" key="1">
    <source>
        <dbReference type="EMBL" id="PCH41131.1"/>
    </source>
</evidence>
<dbReference type="AlphaFoldDB" id="A0A2H3JGW8"/>
<organism evidence="1 2">
    <name type="scientific">Wolfiporia cocos (strain MD-104)</name>
    <name type="common">Brown rot fungus</name>
    <dbReference type="NCBI Taxonomy" id="742152"/>
    <lineage>
        <taxon>Eukaryota</taxon>
        <taxon>Fungi</taxon>
        <taxon>Dikarya</taxon>
        <taxon>Basidiomycota</taxon>
        <taxon>Agaricomycotina</taxon>
        <taxon>Agaricomycetes</taxon>
        <taxon>Polyporales</taxon>
        <taxon>Phaeolaceae</taxon>
        <taxon>Wolfiporia</taxon>
    </lineage>
</organism>